<dbReference type="KEGG" id="buz:AYM40_09575"/>
<reference evidence="2 3" key="1">
    <citation type="journal article" date="2016" name="Gene">
        <title>PacBio SMRT assembly of a complex multi-replicon genome reveals chlorocatechol degradative operon in a region of genome plasticity.</title>
        <authorList>
            <person name="Ricker N."/>
            <person name="Shen S.Y."/>
            <person name="Goordial J."/>
            <person name="Jin S."/>
            <person name="Fulthorpe R.R."/>
        </authorList>
    </citation>
    <scope>NUCLEOTIDE SEQUENCE [LARGE SCALE GENOMIC DNA]</scope>
    <source>
        <strain evidence="2 3">OLGA172</strain>
    </source>
</reference>
<sequence length="64" mass="7191">MKVFLDASHVQITSVEHSHYALDDAFRAQGVGRHIALDRSGRGQRVGAQSDGRYRAAVRRLDER</sequence>
<dbReference type="AlphaFoldDB" id="A0A160FKK8"/>
<organism evidence="2 3">
    <name type="scientific">Paraburkholderia phytofirmans OLGA172</name>
    <dbReference type="NCBI Taxonomy" id="1417228"/>
    <lineage>
        <taxon>Bacteria</taxon>
        <taxon>Pseudomonadati</taxon>
        <taxon>Pseudomonadota</taxon>
        <taxon>Betaproteobacteria</taxon>
        <taxon>Burkholderiales</taxon>
        <taxon>Burkholderiaceae</taxon>
        <taxon>Paraburkholderia</taxon>
    </lineage>
</organism>
<dbReference type="STRING" id="1804984.AYM40_09575"/>
<dbReference type="Proteomes" id="UP000076852">
    <property type="component" value="Chromosome 1"/>
</dbReference>
<evidence type="ECO:0000313" key="3">
    <source>
        <dbReference type="Proteomes" id="UP000076852"/>
    </source>
</evidence>
<dbReference type="EMBL" id="CP014578">
    <property type="protein sequence ID" value="ANB72586.1"/>
    <property type="molecule type" value="Genomic_DNA"/>
</dbReference>
<evidence type="ECO:0000256" key="1">
    <source>
        <dbReference type="SAM" id="MobiDB-lite"/>
    </source>
</evidence>
<keyword evidence="3" id="KW-1185">Reference proteome</keyword>
<gene>
    <name evidence="2" type="ORF">AYM40_09575</name>
</gene>
<proteinExistence type="predicted"/>
<accession>A0A160FKK8</accession>
<protein>
    <submittedName>
        <fullName evidence="2">Uncharacterized protein</fullName>
    </submittedName>
</protein>
<name>A0A160FKK8_9BURK</name>
<feature type="region of interest" description="Disordered" evidence="1">
    <location>
        <begin position="42"/>
        <end position="64"/>
    </location>
</feature>
<evidence type="ECO:0000313" key="2">
    <source>
        <dbReference type="EMBL" id="ANB72586.1"/>
    </source>
</evidence>